<organism evidence="1 2">
    <name type="scientific">Colletotrichum scovillei</name>
    <dbReference type="NCBI Taxonomy" id="1209932"/>
    <lineage>
        <taxon>Eukaryota</taxon>
        <taxon>Fungi</taxon>
        <taxon>Dikarya</taxon>
        <taxon>Ascomycota</taxon>
        <taxon>Pezizomycotina</taxon>
        <taxon>Sordariomycetes</taxon>
        <taxon>Hypocreomycetidae</taxon>
        <taxon>Glomerellales</taxon>
        <taxon>Glomerellaceae</taxon>
        <taxon>Colletotrichum</taxon>
        <taxon>Colletotrichum acutatum species complex</taxon>
    </lineage>
</organism>
<gene>
    <name evidence="1" type="ORF">JMJ77_008154</name>
</gene>
<proteinExistence type="predicted"/>
<protein>
    <submittedName>
        <fullName evidence="1">Uncharacterized protein</fullName>
    </submittedName>
</protein>
<evidence type="ECO:0000313" key="2">
    <source>
        <dbReference type="Proteomes" id="UP000699042"/>
    </source>
</evidence>
<name>A0A9P7UJG1_9PEZI</name>
<reference evidence="1" key="1">
    <citation type="submission" date="2021-05" db="EMBL/GenBank/DDBJ databases">
        <title>Comparative genomics of three Colletotrichum scovillei strains and genetic complementation revealed genes involved fungal growth and virulence on chili pepper.</title>
        <authorList>
            <person name="Hsieh D.-K."/>
            <person name="Chuang S.-C."/>
            <person name="Chen C.-Y."/>
            <person name="Chao Y.-T."/>
            <person name="Lu M.-Y.J."/>
            <person name="Lee M.-H."/>
            <person name="Shih M.-C."/>
        </authorList>
    </citation>
    <scope>NUCLEOTIDE SEQUENCE</scope>
    <source>
        <strain evidence="1">Coll-153</strain>
    </source>
</reference>
<dbReference type="EMBL" id="JAESDN010000002">
    <property type="protein sequence ID" value="KAG7055702.1"/>
    <property type="molecule type" value="Genomic_DNA"/>
</dbReference>
<feature type="non-terminal residue" evidence="1">
    <location>
        <position position="79"/>
    </location>
</feature>
<comment type="caution">
    <text evidence="1">The sequence shown here is derived from an EMBL/GenBank/DDBJ whole genome shotgun (WGS) entry which is preliminary data.</text>
</comment>
<evidence type="ECO:0000313" key="1">
    <source>
        <dbReference type="EMBL" id="KAG7055702.1"/>
    </source>
</evidence>
<dbReference type="Proteomes" id="UP000699042">
    <property type="component" value="Unassembled WGS sequence"/>
</dbReference>
<accession>A0A9P7UJG1</accession>
<dbReference type="AlphaFoldDB" id="A0A9P7UJG1"/>
<keyword evidence="2" id="KW-1185">Reference proteome</keyword>
<sequence length="79" mass="8975">RLSDRTRSPAQGYCRNLRTLEYRVHADGRSAPWPSRPSQKHRHCCHHSSMVLGYISHSAGRQYGGFPVVISIAASLTWR</sequence>